<evidence type="ECO:0000313" key="1">
    <source>
        <dbReference type="EMBL" id="MBK7423673.1"/>
    </source>
</evidence>
<protein>
    <submittedName>
        <fullName evidence="1">Uncharacterized protein</fullName>
    </submittedName>
</protein>
<gene>
    <name evidence="1" type="ORF">IPJ48_11550</name>
</gene>
<dbReference type="AlphaFoldDB" id="A0A9D7FD45"/>
<accession>A0A9D7FD45</accession>
<reference evidence="1" key="1">
    <citation type="submission" date="2020-10" db="EMBL/GenBank/DDBJ databases">
        <title>Connecting structure to function with the recovery of over 1000 high-quality activated sludge metagenome-assembled genomes encoding full-length rRNA genes using long-read sequencing.</title>
        <authorList>
            <person name="Singleton C.M."/>
            <person name="Petriglieri F."/>
            <person name="Kristensen J.M."/>
            <person name="Kirkegaard R.H."/>
            <person name="Michaelsen T.Y."/>
            <person name="Andersen M.H."/>
            <person name="Karst S.M."/>
            <person name="Dueholm M.S."/>
            <person name="Nielsen P.H."/>
            <person name="Albertsen M."/>
        </authorList>
    </citation>
    <scope>NUCLEOTIDE SEQUENCE</scope>
    <source>
        <strain evidence="1">EsbW_18-Q3-R4-48_MAXAC.044</strain>
    </source>
</reference>
<name>A0A9D7FD45_9RHOO</name>
<dbReference type="Proteomes" id="UP000886602">
    <property type="component" value="Unassembled WGS sequence"/>
</dbReference>
<proteinExistence type="predicted"/>
<comment type="caution">
    <text evidence="1">The sequence shown here is derived from an EMBL/GenBank/DDBJ whole genome shotgun (WGS) entry which is preliminary data.</text>
</comment>
<dbReference type="EMBL" id="JADJNC010000017">
    <property type="protein sequence ID" value="MBK7423673.1"/>
    <property type="molecule type" value="Genomic_DNA"/>
</dbReference>
<sequence length="95" mass="9563">MSLVTRSLLAHVNGRTVGIVGVRTTVGAAGQHAGVAVRAVVGGDANLVVPGVGIGTEGDGQRSEDSIDLGLATLTDQGWYFSEGKRCRRSGSAAA</sequence>
<organism evidence="1 2">
    <name type="scientific">Candidatus Propionivibrio dominans</name>
    <dbReference type="NCBI Taxonomy" id="2954373"/>
    <lineage>
        <taxon>Bacteria</taxon>
        <taxon>Pseudomonadati</taxon>
        <taxon>Pseudomonadota</taxon>
        <taxon>Betaproteobacteria</taxon>
        <taxon>Rhodocyclales</taxon>
        <taxon>Rhodocyclaceae</taxon>
        <taxon>Propionivibrio</taxon>
    </lineage>
</organism>
<evidence type="ECO:0000313" key="2">
    <source>
        <dbReference type="Proteomes" id="UP000886602"/>
    </source>
</evidence>